<accession>A0A4R1KIM8</accession>
<dbReference type="Proteomes" id="UP000295565">
    <property type="component" value="Unassembled WGS sequence"/>
</dbReference>
<evidence type="ECO:0000313" key="3">
    <source>
        <dbReference type="EMBL" id="TCK64013.1"/>
    </source>
</evidence>
<evidence type="ECO:0000256" key="1">
    <source>
        <dbReference type="SAM" id="Phobius"/>
    </source>
</evidence>
<protein>
    <submittedName>
        <fullName evidence="3">Type IV leader peptidase family protein</fullName>
    </submittedName>
</protein>
<proteinExistence type="predicted"/>
<keyword evidence="4" id="KW-1185">Reference proteome</keyword>
<dbReference type="InterPro" id="IPR000045">
    <property type="entry name" value="Prepilin_IV_endopep_pep"/>
</dbReference>
<feature type="domain" description="Prepilin type IV endopeptidase peptidase" evidence="2">
    <location>
        <begin position="8"/>
        <end position="107"/>
    </location>
</feature>
<dbReference type="GO" id="GO:0016020">
    <property type="term" value="C:membrane"/>
    <property type="evidence" value="ECO:0007669"/>
    <property type="project" value="InterPro"/>
</dbReference>
<keyword evidence="1" id="KW-0812">Transmembrane</keyword>
<gene>
    <name evidence="3" type="ORF">EV690_0138</name>
</gene>
<feature type="transmembrane region" description="Helical" evidence="1">
    <location>
        <begin position="124"/>
        <end position="143"/>
    </location>
</feature>
<evidence type="ECO:0000313" key="4">
    <source>
        <dbReference type="Proteomes" id="UP000295565"/>
    </source>
</evidence>
<feature type="transmembrane region" description="Helical" evidence="1">
    <location>
        <begin position="91"/>
        <end position="117"/>
    </location>
</feature>
<dbReference type="RefSeq" id="WP_131911006.1">
    <property type="nucleotide sequence ID" value="NZ_OU594967.1"/>
</dbReference>
<dbReference type="EMBL" id="SMGD01000001">
    <property type="protein sequence ID" value="TCK64013.1"/>
    <property type="molecule type" value="Genomic_DNA"/>
</dbReference>
<comment type="caution">
    <text evidence="3">The sequence shown here is derived from an EMBL/GenBank/DDBJ whole genome shotgun (WGS) entry which is preliminary data.</text>
</comment>
<evidence type="ECO:0000259" key="2">
    <source>
        <dbReference type="Pfam" id="PF01478"/>
    </source>
</evidence>
<organism evidence="3 4">
    <name type="scientific">Celerinatantimonas diazotrophica</name>
    <dbReference type="NCBI Taxonomy" id="412034"/>
    <lineage>
        <taxon>Bacteria</taxon>
        <taxon>Pseudomonadati</taxon>
        <taxon>Pseudomonadota</taxon>
        <taxon>Gammaproteobacteria</taxon>
        <taxon>Celerinatantimonadaceae</taxon>
        <taxon>Celerinatantimonas</taxon>
    </lineage>
</organism>
<sequence length="151" mass="16930">MKIFFLSIVFIFLTVISIKDIKKREVSNAWLLSLFFILLLLLLVVEERYPQNVLFVGVILLFGVILSNLRILGGADSKLIAILTLVISPYYVKLFIFFLACLILVTCSIYGVGLWLGKAQRSHGIPLVPAISLAGWMCLWLTLMDTHGLVS</sequence>
<reference evidence="3 4" key="1">
    <citation type="submission" date="2019-03" db="EMBL/GenBank/DDBJ databases">
        <title>Genomic Encyclopedia of Type Strains, Phase IV (KMG-IV): sequencing the most valuable type-strain genomes for metagenomic binning, comparative biology and taxonomic classification.</title>
        <authorList>
            <person name="Goeker M."/>
        </authorList>
    </citation>
    <scope>NUCLEOTIDE SEQUENCE [LARGE SCALE GENOMIC DNA]</scope>
    <source>
        <strain evidence="3 4">DSM 18577</strain>
    </source>
</reference>
<dbReference type="OrthoDB" id="6199155at2"/>
<dbReference type="Pfam" id="PF01478">
    <property type="entry name" value="Peptidase_A24"/>
    <property type="match status" value="1"/>
</dbReference>
<name>A0A4R1KIM8_9GAMM</name>
<keyword evidence="1" id="KW-1133">Transmembrane helix</keyword>
<dbReference type="AlphaFoldDB" id="A0A4R1KIM8"/>
<feature type="transmembrane region" description="Helical" evidence="1">
    <location>
        <begin position="27"/>
        <end position="45"/>
    </location>
</feature>
<dbReference type="GO" id="GO:0004190">
    <property type="term" value="F:aspartic-type endopeptidase activity"/>
    <property type="evidence" value="ECO:0007669"/>
    <property type="project" value="InterPro"/>
</dbReference>
<dbReference type="Gene3D" id="1.20.120.1220">
    <property type="match status" value="1"/>
</dbReference>
<keyword evidence="1" id="KW-0472">Membrane</keyword>
<feature type="transmembrane region" description="Helical" evidence="1">
    <location>
        <begin position="52"/>
        <end position="71"/>
    </location>
</feature>